<dbReference type="GO" id="GO:0071014">
    <property type="term" value="C:post-mRNA release spliceosomal complex"/>
    <property type="evidence" value="ECO:0007669"/>
    <property type="project" value="TreeGrafter"/>
</dbReference>
<gene>
    <name evidence="11" type="ORF">PUMCH_000079</name>
</gene>
<keyword evidence="6" id="KW-0508">mRNA splicing</keyword>
<dbReference type="Gene3D" id="1.25.40.10">
    <property type="entry name" value="Tetratricopeptide repeat domain"/>
    <property type="match status" value="3"/>
</dbReference>
<dbReference type="GO" id="GO:0000974">
    <property type="term" value="C:Prp19 complex"/>
    <property type="evidence" value="ECO:0007669"/>
    <property type="project" value="TreeGrafter"/>
</dbReference>
<evidence type="ECO:0000256" key="2">
    <source>
        <dbReference type="ARBA" id="ARBA00008644"/>
    </source>
</evidence>
<dbReference type="GO" id="GO:0071011">
    <property type="term" value="C:precatalytic spliceosome"/>
    <property type="evidence" value="ECO:0007669"/>
    <property type="project" value="TreeGrafter"/>
</dbReference>
<sequence length="698" mass="82666">MSIALEAHDHNDASIRQSNPAATQVTSSQILHEAHESKRSTLTKPKQDIRDLEELRLFQLTKRRNYEQQLNKNRLNYGQWMRYAKWEIEQNHDFKRGRSVLERALEVNVQHVPFWVRYIELELLYKNVNHARNLLNRAVTTLPRTDKFWFMYVQIEESLANFKAVREIFERWLKWHPMRGAWLAYTSFEERYNETDNAREIYRRYVAEFPDSELWVQWIDFELKQPLDDDEHKASIRGIFETAADSLLAHKSVQQDSSACELLSRWITWEASQGETDRSQTITSKILEEDFLLKEQKVDLVKRIKNHHSLSSAGDNSILKQKLQLEKNVTSDPFDYDSWWELSRIVDSSEAIKFRVTTLESAIAHTPKDVNKLTQWRRYIFLWIKLALVYEFECKDIAKARDTWKRALAIVPHKRFSFAKLWIMFAQFEIRNEKSLVEGRKILGRAIGYGCQAKPKSKIFKFYISTEKELSEYERVRKIYAKWLEVSYLHDKLSGGTLSHDVLLEYLSFEKSMNESERCIELYRLGIKEEFDNGTMFLSQFIEFLKEEFRYDDARNVLREEIASRDEAIVWIMLALFESSILSPEQINTLATVGSEETDFELEEYHVNNTRLIFEEAYNHFKKEHKGADAITLLKSWKDFESEHGDAETISRIEGKMPNLVTKQREIDGMTEEYYDYEFPGPKINKFLANARKWANAS</sequence>
<dbReference type="SUPFAM" id="SSF48452">
    <property type="entry name" value="TPR-like"/>
    <property type="match status" value="3"/>
</dbReference>
<name>A0AAX4H4J9_9ASCO</name>
<evidence type="ECO:0000256" key="8">
    <source>
        <dbReference type="ARBA" id="ARBA00039167"/>
    </source>
</evidence>
<accession>A0AAX4H4J9</accession>
<protein>
    <recommendedName>
        <fullName evidence="8">Pre-mRNA-splicing factor CLF1</fullName>
    </recommendedName>
</protein>
<dbReference type="InterPro" id="IPR011990">
    <property type="entry name" value="TPR-like_helical_dom_sf"/>
</dbReference>
<comment type="subcellular location">
    <subcellularLocation>
        <location evidence="1">Nucleus</location>
    </subcellularLocation>
</comment>
<keyword evidence="7" id="KW-0539">Nucleus</keyword>
<comment type="similarity">
    <text evidence="2">Belongs to the crooked-neck family.</text>
</comment>
<evidence type="ECO:0000313" key="11">
    <source>
        <dbReference type="EMBL" id="WPK22860.1"/>
    </source>
</evidence>
<evidence type="ECO:0000256" key="5">
    <source>
        <dbReference type="ARBA" id="ARBA00022737"/>
    </source>
</evidence>
<dbReference type="Proteomes" id="UP001338582">
    <property type="component" value="Chromosome 1"/>
</dbReference>
<dbReference type="SMART" id="SM00386">
    <property type="entry name" value="HAT"/>
    <property type="match status" value="9"/>
</dbReference>
<dbReference type="GeneID" id="88171148"/>
<feature type="compositionally biased region" description="Polar residues" evidence="9">
    <location>
        <begin position="14"/>
        <end position="28"/>
    </location>
</feature>
<evidence type="ECO:0000256" key="1">
    <source>
        <dbReference type="ARBA" id="ARBA00004123"/>
    </source>
</evidence>
<dbReference type="InterPro" id="IPR055433">
    <property type="entry name" value="HAT_Syf1-like_N"/>
</dbReference>
<dbReference type="GO" id="GO:0000245">
    <property type="term" value="P:spliceosomal complex assembly"/>
    <property type="evidence" value="ECO:0007669"/>
    <property type="project" value="TreeGrafter"/>
</dbReference>
<dbReference type="InterPro" id="IPR045075">
    <property type="entry name" value="Syf1-like"/>
</dbReference>
<dbReference type="PANTHER" id="PTHR11246:SF3">
    <property type="entry name" value="CROOKED NECK-LIKE PROTEIN 1"/>
    <property type="match status" value="1"/>
</dbReference>
<dbReference type="KEGG" id="asau:88171148"/>
<feature type="domain" description="Pre-mRNA-splicing factor Syf1-like N-terminal HAT-repeats" evidence="10">
    <location>
        <begin position="65"/>
        <end position="210"/>
    </location>
</feature>
<dbReference type="InterPro" id="IPR003107">
    <property type="entry name" value="HAT"/>
</dbReference>
<dbReference type="GO" id="GO:0071007">
    <property type="term" value="C:U2-type catalytic step 2 spliceosome"/>
    <property type="evidence" value="ECO:0007669"/>
    <property type="project" value="TreeGrafter"/>
</dbReference>
<proteinExistence type="inferred from homology"/>
<feature type="compositionally biased region" description="Basic and acidic residues" evidence="9">
    <location>
        <begin position="1"/>
        <end position="13"/>
    </location>
</feature>
<organism evidence="11 12">
    <name type="scientific">Australozyma saopauloensis</name>
    <dbReference type="NCBI Taxonomy" id="291208"/>
    <lineage>
        <taxon>Eukaryota</taxon>
        <taxon>Fungi</taxon>
        <taxon>Dikarya</taxon>
        <taxon>Ascomycota</taxon>
        <taxon>Saccharomycotina</taxon>
        <taxon>Pichiomycetes</taxon>
        <taxon>Metschnikowiaceae</taxon>
        <taxon>Australozyma</taxon>
    </lineage>
</organism>
<evidence type="ECO:0000313" key="12">
    <source>
        <dbReference type="Proteomes" id="UP001338582"/>
    </source>
</evidence>
<feature type="region of interest" description="Disordered" evidence="9">
    <location>
        <begin position="1"/>
        <end position="28"/>
    </location>
</feature>
<dbReference type="Pfam" id="PF23233">
    <property type="entry name" value="HAT_Syf1_CNRKL1_N"/>
    <property type="match status" value="1"/>
</dbReference>
<evidence type="ECO:0000256" key="3">
    <source>
        <dbReference type="ARBA" id="ARBA00022664"/>
    </source>
</evidence>
<dbReference type="PANTHER" id="PTHR11246">
    <property type="entry name" value="PRE-MRNA SPLICING FACTOR"/>
    <property type="match status" value="1"/>
</dbReference>
<keyword evidence="5" id="KW-0677">Repeat</keyword>
<keyword evidence="12" id="KW-1185">Reference proteome</keyword>
<keyword evidence="3" id="KW-0507">mRNA processing</keyword>
<evidence type="ECO:0000256" key="6">
    <source>
        <dbReference type="ARBA" id="ARBA00023187"/>
    </source>
</evidence>
<evidence type="ECO:0000256" key="4">
    <source>
        <dbReference type="ARBA" id="ARBA00022728"/>
    </source>
</evidence>
<dbReference type="EMBL" id="CP138894">
    <property type="protein sequence ID" value="WPK22860.1"/>
    <property type="molecule type" value="Genomic_DNA"/>
</dbReference>
<dbReference type="AlphaFoldDB" id="A0AAX4H4J9"/>
<evidence type="ECO:0000256" key="9">
    <source>
        <dbReference type="SAM" id="MobiDB-lite"/>
    </source>
</evidence>
<keyword evidence="4" id="KW-0747">Spliceosome</keyword>
<evidence type="ECO:0000259" key="10">
    <source>
        <dbReference type="Pfam" id="PF23233"/>
    </source>
</evidence>
<dbReference type="RefSeq" id="XP_062875247.1">
    <property type="nucleotide sequence ID" value="XM_063019177.1"/>
</dbReference>
<reference evidence="11 12" key="1">
    <citation type="submission" date="2023-10" db="EMBL/GenBank/DDBJ databases">
        <title>Draft Genome Sequence of Candida saopaulonensis from a very Premature Infant with Sepsis.</title>
        <authorList>
            <person name="Ning Y."/>
            <person name="Dai R."/>
            <person name="Xiao M."/>
            <person name="Xu Y."/>
            <person name="Yan Q."/>
            <person name="Zhang L."/>
        </authorList>
    </citation>
    <scope>NUCLEOTIDE SEQUENCE [LARGE SCALE GENOMIC DNA]</scope>
    <source>
        <strain evidence="11 12">19XY460</strain>
    </source>
</reference>
<evidence type="ECO:0000256" key="7">
    <source>
        <dbReference type="ARBA" id="ARBA00023242"/>
    </source>
</evidence>